<name>A0A918VHJ0_9SPHN</name>
<organism evidence="3 4">
    <name type="scientific">Novosphingobium arvoryzae</name>
    <dbReference type="NCBI Taxonomy" id="1256514"/>
    <lineage>
        <taxon>Bacteria</taxon>
        <taxon>Pseudomonadati</taxon>
        <taxon>Pseudomonadota</taxon>
        <taxon>Alphaproteobacteria</taxon>
        <taxon>Sphingomonadales</taxon>
        <taxon>Sphingomonadaceae</taxon>
        <taxon>Novosphingobium</taxon>
    </lineage>
</organism>
<evidence type="ECO:0000256" key="1">
    <source>
        <dbReference type="SAM" id="MobiDB-lite"/>
    </source>
</evidence>
<keyword evidence="4" id="KW-1185">Reference proteome</keyword>
<evidence type="ECO:0000259" key="2">
    <source>
        <dbReference type="Pfam" id="PF07486"/>
    </source>
</evidence>
<dbReference type="AlphaFoldDB" id="A0A918VHJ0"/>
<protein>
    <recommendedName>
        <fullName evidence="2">Cell wall hydrolase SleB domain-containing protein</fullName>
    </recommendedName>
</protein>
<dbReference type="Proteomes" id="UP000634139">
    <property type="component" value="Unassembled WGS sequence"/>
</dbReference>
<feature type="region of interest" description="Disordered" evidence="1">
    <location>
        <begin position="355"/>
        <end position="383"/>
    </location>
</feature>
<comment type="caution">
    <text evidence="3">The sequence shown here is derived from an EMBL/GenBank/DDBJ whole genome shotgun (WGS) entry which is preliminary data.</text>
</comment>
<evidence type="ECO:0000313" key="4">
    <source>
        <dbReference type="Proteomes" id="UP000634139"/>
    </source>
</evidence>
<dbReference type="InterPro" id="IPR011105">
    <property type="entry name" value="Cell_wall_hydrolase_SleB"/>
</dbReference>
<dbReference type="Pfam" id="PF07486">
    <property type="entry name" value="Hydrolase_2"/>
    <property type="match status" value="1"/>
</dbReference>
<proteinExistence type="predicted"/>
<dbReference type="EMBL" id="BMZD01000003">
    <property type="protein sequence ID" value="GGZ96669.1"/>
    <property type="molecule type" value="Genomic_DNA"/>
</dbReference>
<reference evidence="3" key="2">
    <citation type="submission" date="2020-09" db="EMBL/GenBank/DDBJ databases">
        <authorList>
            <person name="Sun Q."/>
            <person name="Kim S."/>
        </authorList>
    </citation>
    <scope>NUCLEOTIDE SEQUENCE</scope>
    <source>
        <strain evidence="3">KCTC 32422</strain>
    </source>
</reference>
<dbReference type="GO" id="GO:0016787">
    <property type="term" value="F:hydrolase activity"/>
    <property type="evidence" value="ECO:0007669"/>
    <property type="project" value="InterPro"/>
</dbReference>
<dbReference type="RefSeq" id="WP_229822227.1">
    <property type="nucleotide sequence ID" value="NZ_BMZD01000003.1"/>
</dbReference>
<evidence type="ECO:0000313" key="3">
    <source>
        <dbReference type="EMBL" id="GGZ96669.1"/>
    </source>
</evidence>
<feature type="domain" description="Cell wall hydrolase SleB" evidence="2">
    <location>
        <begin position="160"/>
        <end position="269"/>
    </location>
</feature>
<sequence>MRVVPQPKVPMIHALALPLEARPRDFTARLGRTRARTLGMRMRRRHLGRRALVLLVAVAVPALAAPDQWVRFDIGNAGHSTVTVEPMPFEKSGESFPGSAFYYLAAEDPLPMLGDGITSDAGGAVGAGAVARAMRIDNSGVDRTRALECLTAAIYYEAASESDQGQRAVAQVVLNRVAHPSYPNTVCGVVYQGSERVTGCQFSFTCDGALARRPSRMFWLRAMDTARAALSGYVERSVGLATHYHTIAVHTYWAPSLFHITTIGAHRFYRFNGAAGQPAAFRFAYAGGEPLPAPHPRSMAASQQSDPALDPLAVQKAFEAGLKSAQGGAALSGSAVQAPAPTYSAEIQGRGGDAIYRGEKLPDNTQVRPEYQHSGRWISQPGT</sequence>
<reference evidence="3" key="1">
    <citation type="journal article" date="2014" name="Int. J. Syst. Evol. Microbiol.">
        <title>Complete genome sequence of Corynebacterium casei LMG S-19264T (=DSM 44701T), isolated from a smear-ripened cheese.</title>
        <authorList>
            <consortium name="US DOE Joint Genome Institute (JGI-PGF)"/>
            <person name="Walter F."/>
            <person name="Albersmeier A."/>
            <person name="Kalinowski J."/>
            <person name="Ruckert C."/>
        </authorList>
    </citation>
    <scope>NUCLEOTIDE SEQUENCE</scope>
    <source>
        <strain evidence="3">KCTC 32422</strain>
    </source>
</reference>
<gene>
    <name evidence="3" type="ORF">GCM10011617_16580</name>
</gene>
<dbReference type="InterPro" id="IPR042047">
    <property type="entry name" value="SleB_dom1"/>
</dbReference>
<dbReference type="Gene3D" id="1.10.10.2520">
    <property type="entry name" value="Cell wall hydrolase SleB, domain 1"/>
    <property type="match status" value="1"/>
</dbReference>
<accession>A0A918VHJ0</accession>